<dbReference type="RefSeq" id="WP_284217676.1">
    <property type="nucleotide sequence ID" value="NZ_BSOT01000006.1"/>
</dbReference>
<reference evidence="6" key="1">
    <citation type="journal article" date="2014" name="Int. J. Syst. Evol. Microbiol.">
        <title>Complete genome sequence of Corynebacterium casei LMG S-19264T (=DSM 44701T), isolated from a smear-ripened cheese.</title>
        <authorList>
            <consortium name="US DOE Joint Genome Institute (JGI-PGF)"/>
            <person name="Walter F."/>
            <person name="Albersmeier A."/>
            <person name="Kalinowski J."/>
            <person name="Ruckert C."/>
        </authorList>
    </citation>
    <scope>NUCLEOTIDE SEQUENCE</scope>
    <source>
        <strain evidence="6">NBRC 110023</strain>
    </source>
</reference>
<protein>
    <recommendedName>
        <fullName evidence="8">Isoprenylcysteine carboxylmethyltransferase family protein</fullName>
    </recommendedName>
</protein>
<evidence type="ECO:0008006" key="8">
    <source>
        <dbReference type="Google" id="ProtNLM"/>
    </source>
</evidence>
<dbReference type="Proteomes" id="UP001156601">
    <property type="component" value="Unassembled WGS sequence"/>
</dbReference>
<feature type="transmembrane region" description="Helical" evidence="5">
    <location>
        <begin position="63"/>
        <end position="87"/>
    </location>
</feature>
<evidence type="ECO:0000256" key="2">
    <source>
        <dbReference type="ARBA" id="ARBA00022692"/>
    </source>
</evidence>
<organism evidence="6 7">
    <name type="scientific">Agaribacter marinus</name>
    <dbReference type="NCBI Taxonomy" id="1431249"/>
    <lineage>
        <taxon>Bacteria</taxon>
        <taxon>Pseudomonadati</taxon>
        <taxon>Pseudomonadota</taxon>
        <taxon>Gammaproteobacteria</taxon>
        <taxon>Alteromonadales</taxon>
        <taxon>Alteromonadaceae</taxon>
        <taxon>Agaribacter</taxon>
    </lineage>
</organism>
<evidence type="ECO:0000256" key="4">
    <source>
        <dbReference type="ARBA" id="ARBA00023136"/>
    </source>
</evidence>
<sequence length="217" mass="25139">MFELNFVFFILVVTYLSILFEIVVLPVPSVASTYQLLFVNKVDAGVLKFEKDGLLRKTRQLPLLLKLGMLLIPTVLSVLNFVFPISVFFIPLEWVDMIIIHELKSTFVLITAVLFILAGRIIAIGSVINIRNKNTQQDDSFDLKTSGIFGFSRNPILIGMYICYWGIFLLVPNWITLLGFILYSVNMHFRILLEEDFLRSMFGDKFDKYFDNTRRYI</sequence>
<dbReference type="Gene3D" id="1.20.120.1630">
    <property type="match status" value="1"/>
</dbReference>
<evidence type="ECO:0000256" key="5">
    <source>
        <dbReference type="SAM" id="Phobius"/>
    </source>
</evidence>
<evidence type="ECO:0000256" key="3">
    <source>
        <dbReference type="ARBA" id="ARBA00022989"/>
    </source>
</evidence>
<keyword evidence="3 5" id="KW-1133">Transmembrane helix</keyword>
<accession>A0AA37SWY2</accession>
<comment type="caution">
    <text evidence="6">The sequence shown here is derived from an EMBL/GenBank/DDBJ whole genome shotgun (WGS) entry which is preliminary data.</text>
</comment>
<reference evidence="6" key="2">
    <citation type="submission" date="2023-01" db="EMBL/GenBank/DDBJ databases">
        <title>Draft genome sequence of Agaribacter marinus strain NBRC 110023.</title>
        <authorList>
            <person name="Sun Q."/>
            <person name="Mori K."/>
        </authorList>
    </citation>
    <scope>NUCLEOTIDE SEQUENCE</scope>
    <source>
        <strain evidence="6">NBRC 110023</strain>
    </source>
</reference>
<dbReference type="PANTHER" id="PTHR12714:SF9">
    <property type="entry name" value="PROTEIN-S-ISOPRENYLCYSTEINE O-METHYLTRANSFERASE"/>
    <property type="match status" value="1"/>
</dbReference>
<dbReference type="EMBL" id="BSOT01000006">
    <property type="protein sequence ID" value="GLR71316.1"/>
    <property type="molecule type" value="Genomic_DNA"/>
</dbReference>
<feature type="transmembrane region" description="Helical" evidence="5">
    <location>
        <begin position="107"/>
        <end position="130"/>
    </location>
</feature>
<gene>
    <name evidence="6" type="ORF">GCM10007852_22240</name>
</gene>
<dbReference type="Pfam" id="PF04191">
    <property type="entry name" value="PEMT"/>
    <property type="match status" value="1"/>
</dbReference>
<keyword evidence="7" id="KW-1185">Reference proteome</keyword>
<dbReference type="GO" id="GO:0016740">
    <property type="term" value="F:transferase activity"/>
    <property type="evidence" value="ECO:0007669"/>
    <property type="project" value="UniProtKB-ARBA"/>
</dbReference>
<evidence type="ECO:0000313" key="7">
    <source>
        <dbReference type="Proteomes" id="UP001156601"/>
    </source>
</evidence>
<dbReference type="PANTHER" id="PTHR12714">
    <property type="entry name" value="PROTEIN-S ISOPRENYLCYSTEINE O-METHYLTRANSFERASE"/>
    <property type="match status" value="1"/>
</dbReference>
<feature type="transmembrane region" description="Helical" evidence="5">
    <location>
        <begin position="6"/>
        <end position="27"/>
    </location>
</feature>
<dbReference type="InterPro" id="IPR007318">
    <property type="entry name" value="Phopholipid_MeTrfase"/>
</dbReference>
<name>A0AA37SWY2_9ALTE</name>
<comment type="subcellular location">
    <subcellularLocation>
        <location evidence="1">Endomembrane system</location>
        <topology evidence="1">Multi-pass membrane protein</topology>
    </subcellularLocation>
</comment>
<dbReference type="AlphaFoldDB" id="A0AA37SWY2"/>
<evidence type="ECO:0000313" key="6">
    <source>
        <dbReference type="EMBL" id="GLR71316.1"/>
    </source>
</evidence>
<evidence type="ECO:0000256" key="1">
    <source>
        <dbReference type="ARBA" id="ARBA00004127"/>
    </source>
</evidence>
<dbReference type="GO" id="GO:0012505">
    <property type="term" value="C:endomembrane system"/>
    <property type="evidence" value="ECO:0007669"/>
    <property type="project" value="UniProtKB-SubCell"/>
</dbReference>
<keyword evidence="2 5" id="KW-0812">Transmembrane</keyword>
<proteinExistence type="predicted"/>
<keyword evidence="4 5" id="KW-0472">Membrane</keyword>